<dbReference type="GO" id="GO:0032259">
    <property type="term" value="P:methylation"/>
    <property type="evidence" value="ECO:0007669"/>
    <property type="project" value="UniProtKB-KW"/>
</dbReference>
<gene>
    <name evidence="4" type="ORF">NN4_39890</name>
</gene>
<dbReference type="Gene3D" id="3.40.50.150">
    <property type="entry name" value="Vaccinia Virus protein VP39"/>
    <property type="match status" value="1"/>
</dbReference>
<keyword evidence="2" id="KW-0949">S-adenosyl-L-methionine</keyword>
<comment type="caution">
    <text evidence="4">The sequence shown here is derived from an EMBL/GenBank/DDBJ whole genome shotgun (WGS) entry which is preliminary data.</text>
</comment>
<dbReference type="PANTHER" id="PTHR43675">
    <property type="entry name" value="ARSENITE METHYLTRANSFERASE"/>
    <property type="match status" value="1"/>
</dbReference>
<evidence type="ECO:0000313" key="4">
    <source>
        <dbReference type="EMBL" id="GEM39470.1"/>
    </source>
</evidence>
<feature type="domain" description="Methyltransferase" evidence="3">
    <location>
        <begin position="53"/>
        <end position="152"/>
    </location>
</feature>
<dbReference type="InterPro" id="IPR029063">
    <property type="entry name" value="SAM-dependent_MTases_sf"/>
</dbReference>
<dbReference type="AlphaFoldDB" id="A0A511MFL4"/>
<reference evidence="4 5" key="1">
    <citation type="submission" date="2019-07" db="EMBL/GenBank/DDBJ databases">
        <title>Whole genome shotgun sequence of Nocardia ninae NBRC 108245.</title>
        <authorList>
            <person name="Hosoyama A."/>
            <person name="Uohara A."/>
            <person name="Ohji S."/>
            <person name="Ichikawa N."/>
        </authorList>
    </citation>
    <scope>NUCLEOTIDE SEQUENCE [LARGE SCALE GENOMIC DNA]</scope>
    <source>
        <strain evidence="4 5">NBRC 108245</strain>
    </source>
</reference>
<protein>
    <submittedName>
        <fullName evidence="4">Methyltransferase</fullName>
    </submittedName>
</protein>
<dbReference type="Proteomes" id="UP000321424">
    <property type="component" value="Unassembled WGS sequence"/>
</dbReference>
<evidence type="ECO:0000259" key="3">
    <source>
        <dbReference type="Pfam" id="PF13649"/>
    </source>
</evidence>
<name>A0A511MFL4_9NOCA</name>
<keyword evidence="5" id="KW-1185">Reference proteome</keyword>
<evidence type="ECO:0000256" key="2">
    <source>
        <dbReference type="ARBA" id="ARBA00022691"/>
    </source>
</evidence>
<dbReference type="GO" id="GO:0008168">
    <property type="term" value="F:methyltransferase activity"/>
    <property type="evidence" value="ECO:0007669"/>
    <property type="project" value="UniProtKB-KW"/>
</dbReference>
<accession>A0A511MFL4</accession>
<dbReference type="EMBL" id="BJXA01000025">
    <property type="protein sequence ID" value="GEM39470.1"/>
    <property type="molecule type" value="Genomic_DNA"/>
</dbReference>
<dbReference type="RefSeq" id="WP_186818516.1">
    <property type="nucleotide sequence ID" value="NZ_BJXA01000025.1"/>
</dbReference>
<evidence type="ECO:0000313" key="5">
    <source>
        <dbReference type="Proteomes" id="UP000321424"/>
    </source>
</evidence>
<dbReference type="Pfam" id="PF13649">
    <property type="entry name" value="Methyltransf_25"/>
    <property type="match status" value="1"/>
</dbReference>
<dbReference type="CDD" id="cd02440">
    <property type="entry name" value="AdoMet_MTases"/>
    <property type="match status" value="1"/>
</dbReference>
<dbReference type="InterPro" id="IPR041698">
    <property type="entry name" value="Methyltransf_25"/>
</dbReference>
<keyword evidence="4" id="KW-0489">Methyltransferase</keyword>
<dbReference type="PANTHER" id="PTHR43675:SF8">
    <property type="entry name" value="ARSENITE METHYLTRANSFERASE"/>
    <property type="match status" value="1"/>
</dbReference>
<dbReference type="InterPro" id="IPR026669">
    <property type="entry name" value="Arsenite_MeTrfase-like"/>
</dbReference>
<keyword evidence="1 4" id="KW-0808">Transferase</keyword>
<proteinExistence type="predicted"/>
<evidence type="ECO:0000256" key="1">
    <source>
        <dbReference type="ARBA" id="ARBA00022679"/>
    </source>
</evidence>
<sequence>MRLSLPLMGPFARQLGHPSGPLGRLITNGLNVFNKAVMAGSIAALEAQPGDQVADIGFGGGYGLQALLGQVGPHGRVYGIDISTTMITKAHKRFEEYLANDRLRLIEAPMRDLPVEAATFDGVVTVNTIYYIEDQELAESFAEVARVLRPGGKFVVGAADSSYIESTPWRDGLIKRSRAEVEAIIEGAGFTTSDHRRVGESDRAFHVYVAQRPSP</sequence>
<organism evidence="4 5">
    <name type="scientific">Nocardia ninae NBRC 108245</name>
    <dbReference type="NCBI Taxonomy" id="1210091"/>
    <lineage>
        <taxon>Bacteria</taxon>
        <taxon>Bacillati</taxon>
        <taxon>Actinomycetota</taxon>
        <taxon>Actinomycetes</taxon>
        <taxon>Mycobacteriales</taxon>
        <taxon>Nocardiaceae</taxon>
        <taxon>Nocardia</taxon>
    </lineage>
</organism>
<dbReference type="SUPFAM" id="SSF53335">
    <property type="entry name" value="S-adenosyl-L-methionine-dependent methyltransferases"/>
    <property type="match status" value="1"/>
</dbReference>